<dbReference type="InterPro" id="IPR003362">
    <property type="entry name" value="Bact_transf"/>
</dbReference>
<sequence>MTSAGMTGASGAATAPARPASVIPPRGPLPAPVRPRGPRAPRRPRPGAPLLAADVLAAAAVVLAVPAGPAPFLAPALLLGLNGAAGLYRPAPTATALDELPRLLGHAALAWCAAEILLAGARSPAALLLLIAAHTALAAAARAAGHLARRRAARARPAPVLVVGTGRAGQRVAAVLAQRPEYGMRPVGLVGPVPQRLPELCPLPVLTSRRDISGAVGRGGVRDVVFARPPQDALVRLFWARGCTVWLMAADPAAAPGALRPVGHVWGFVCRRLAPPPRRRAGRVAKRALDIAVAGLALAAVAPLLGLCALAVRLSDGPGVLFRQVRIGEDGRPFVMLKFRTLRPTDESEAATRWSIADDRRISPVGRLLRRSSLDELPQLWNVLRGDMSLVGPRPERPHFVERFSRIHPGYADRHRVPVGLTGLAQISGLRGDTSIEDRTRFDNLYIETWSLWQDVVIVLRTTTACFRFGGGR</sequence>
<dbReference type="Proteomes" id="UP001183246">
    <property type="component" value="Unassembled WGS sequence"/>
</dbReference>
<keyword evidence="6 8" id="KW-0472">Membrane</keyword>
<evidence type="ECO:0000259" key="9">
    <source>
        <dbReference type="Pfam" id="PF02397"/>
    </source>
</evidence>
<evidence type="ECO:0000256" key="6">
    <source>
        <dbReference type="ARBA" id="ARBA00023136"/>
    </source>
</evidence>
<evidence type="ECO:0000313" key="10">
    <source>
        <dbReference type="EMBL" id="MDT0342113.1"/>
    </source>
</evidence>
<evidence type="ECO:0000313" key="11">
    <source>
        <dbReference type="Proteomes" id="UP001183246"/>
    </source>
</evidence>
<keyword evidence="4 8" id="KW-0812">Transmembrane</keyword>
<dbReference type="EMBL" id="JAVREL010000002">
    <property type="protein sequence ID" value="MDT0342113.1"/>
    <property type="molecule type" value="Genomic_DNA"/>
</dbReference>
<dbReference type="RefSeq" id="WP_311703242.1">
    <property type="nucleotide sequence ID" value="NZ_JAVREL010000002.1"/>
</dbReference>
<evidence type="ECO:0000256" key="2">
    <source>
        <dbReference type="ARBA" id="ARBA00006464"/>
    </source>
</evidence>
<comment type="subcellular location">
    <subcellularLocation>
        <location evidence="1">Membrane</location>
        <topology evidence="1">Multi-pass membrane protein</topology>
    </subcellularLocation>
</comment>
<dbReference type="NCBIfam" id="TIGR03025">
    <property type="entry name" value="EPS_sugtrans"/>
    <property type="match status" value="1"/>
</dbReference>
<feature type="transmembrane region" description="Helical" evidence="8">
    <location>
        <begin position="288"/>
        <end position="312"/>
    </location>
</feature>
<proteinExistence type="inferred from homology"/>
<feature type="compositionally biased region" description="Low complexity" evidence="7">
    <location>
        <begin position="1"/>
        <end position="21"/>
    </location>
</feature>
<comment type="caution">
    <text evidence="10">The sequence shown here is derived from an EMBL/GenBank/DDBJ whole genome shotgun (WGS) entry which is preliminary data.</text>
</comment>
<evidence type="ECO:0000256" key="1">
    <source>
        <dbReference type="ARBA" id="ARBA00004141"/>
    </source>
</evidence>
<feature type="transmembrane region" description="Helical" evidence="8">
    <location>
        <begin position="48"/>
        <end position="66"/>
    </location>
</feature>
<feature type="compositionally biased region" description="Basic residues" evidence="7">
    <location>
        <begin position="36"/>
        <end position="45"/>
    </location>
</feature>
<organism evidence="10 11">
    <name type="scientific">Streptomyces litchfieldiae</name>
    <dbReference type="NCBI Taxonomy" id="3075543"/>
    <lineage>
        <taxon>Bacteria</taxon>
        <taxon>Bacillati</taxon>
        <taxon>Actinomycetota</taxon>
        <taxon>Actinomycetes</taxon>
        <taxon>Kitasatosporales</taxon>
        <taxon>Streptomycetaceae</taxon>
        <taxon>Streptomyces</taxon>
    </lineage>
</organism>
<comment type="similarity">
    <text evidence="2">Belongs to the bacterial sugar transferase family.</text>
</comment>
<reference evidence="11" key="1">
    <citation type="submission" date="2023-07" db="EMBL/GenBank/DDBJ databases">
        <title>30 novel species of actinomycetes from the DSMZ collection.</title>
        <authorList>
            <person name="Nouioui I."/>
        </authorList>
    </citation>
    <scope>NUCLEOTIDE SEQUENCE [LARGE SCALE GENOMIC DNA]</scope>
    <source>
        <strain evidence="11">DSM 44938</strain>
    </source>
</reference>
<feature type="region of interest" description="Disordered" evidence="7">
    <location>
        <begin position="1"/>
        <end position="46"/>
    </location>
</feature>
<dbReference type="PANTHER" id="PTHR30576">
    <property type="entry name" value="COLANIC BIOSYNTHESIS UDP-GLUCOSE LIPID CARRIER TRANSFERASE"/>
    <property type="match status" value="1"/>
</dbReference>
<gene>
    <name evidence="10" type="ORF">RM590_05640</name>
</gene>
<evidence type="ECO:0000256" key="7">
    <source>
        <dbReference type="SAM" id="MobiDB-lite"/>
    </source>
</evidence>
<dbReference type="InterPro" id="IPR017475">
    <property type="entry name" value="EPS_sugar_tfrase"/>
</dbReference>
<keyword evidence="11" id="KW-1185">Reference proteome</keyword>
<evidence type="ECO:0000256" key="8">
    <source>
        <dbReference type="SAM" id="Phobius"/>
    </source>
</evidence>
<feature type="compositionally biased region" description="Pro residues" evidence="7">
    <location>
        <begin position="25"/>
        <end position="35"/>
    </location>
</feature>
<evidence type="ECO:0000256" key="3">
    <source>
        <dbReference type="ARBA" id="ARBA00022679"/>
    </source>
</evidence>
<name>A0ABU2MME7_9ACTN</name>
<feature type="transmembrane region" description="Helical" evidence="8">
    <location>
        <begin position="127"/>
        <end position="145"/>
    </location>
</feature>
<dbReference type="PANTHER" id="PTHR30576:SF0">
    <property type="entry name" value="UNDECAPRENYL-PHOSPHATE N-ACETYLGALACTOSAMINYL 1-PHOSPHATE TRANSFERASE-RELATED"/>
    <property type="match status" value="1"/>
</dbReference>
<evidence type="ECO:0000256" key="4">
    <source>
        <dbReference type="ARBA" id="ARBA00022692"/>
    </source>
</evidence>
<feature type="domain" description="Bacterial sugar transferase" evidence="9">
    <location>
        <begin position="286"/>
        <end position="467"/>
    </location>
</feature>
<keyword evidence="5 8" id="KW-1133">Transmembrane helix</keyword>
<accession>A0ABU2MME7</accession>
<dbReference type="Pfam" id="PF02397">
    <property type="entry name" value="Bac_transf"/>
    <property type="match status" value="1"/>
</dbReference>
<protein>
    <submittedName>
        <fullName evidence="10">Exopolysaccharide biosynthesis polyprenyl glycosylphosphotransferase</fullName>
    </submittedName>
</protein>
<keyword evidence="3" id="KW-0808">Transferase</keyword>
<evidence type="ECO:0000256" key="5">
    <source>
        <dbReference type="ARBA" id="ARBA00022989"/>
    </source>
</evidence>